<reference evidence="4 5" key="1">
    <citation type="submission" date="2024-03" db="EMBL/GenBank/DDBJ databases">
        <title>Community enrichment and isolation of bacterial strains for fucoidan degradation.</title>
        <authorList>
            <person name="Sichert A."/>
        </authorList>
    </citation>
    <scope>NUCLEOTIDE SEQUENCE [LARGE SCALE GENOMIC DNA]</scope>
    <source>
        <strain evidence="4 5">AS76</strain>
    </source>
</reference>
<dbReference type="InterPro" id="IPR015943">
    <property type="entry name" value="WD40/YVTN_repeat-like_dom_sf"/>
</dbReference>
<dbReference type="Proteomes" id="UP001449225">
    <property type="component" value="Unassembled WGS sequence"/>
</dbReference>
<organism evidence="4 5">
    <name type="scientific">Neptuniibacter pectenicola</name>
    <dbReference type="NCBI Taxonomy" id="1806669"/>
    <lineage>
        <taxon>Bacteria</taxon>
        <taxon>Pseudomonadati</taxon>
        <taxon>Pseudomonadota</taxon>
        <taxon>Gammaproteobacteria</taxon>
        <taxon>Oceanospirillales</taxon>
        <taxon>Oceanospirillaceae</taxon>
        <taxon>Neptuniibacter</taxon>
    </lineage>
</organism>
<evidence type="ECO:0000256" key="2">
    <source>
        <dbReference type="ARBA" id="ARBA00023276"/>
    </source>
</evidence>
<proteinExistence type="predicted"/>
<dbReference type="EMBL" id="JBBMRA010000017">
    <property type="protein sequence ID" value="MEM5537647.1"/>
    <property type="molecule type" value="Genomic_DNA"/>
</dbReference>
<evidence type="ECO:0000256" key="1">
    <source>
        <dbReference type="ARBA" id="ARBA00022531"/>
    </source>
</evidence>
<dbReference type="CDD" id="cd15482">
    <property type="entry name" value="Sialidase_non-viral"/>
    <property type="match status" value="1"/>
</dbReference>
<comment type="caution">
    <text evidence="4">The sequence shown here is derived from an EMBL/GenBank/DDBJ whole genome shotgun (WGS) entry which is preliminary data.</text>
</comment>
<evidence type="ECO:0000313" key="4">
    <source>
        <dbReference type="EMBL" id="MEM5537647.1"/>
    </source>
</evidence>
<feature type="domain" description="Photosynthesis system II assembly factor Ycf48/Hcf136-like" evidence="3">
    <location>
        <begin position="145"/>
        <end position="208"/>
    </location>
</feature>
<keyword evidence="1" id="KW-0602">Photosynthesis</keyword>
<evidence type="ECO:0000259" key="3">
    <source>
        <dbReference type="Pfam" id="PF14870"/>
    </source>
</evidence>
<protein>
    <submittedName>
        <fullName evidence="4">YCF48-related protein</fullName>
    </submittedName>
</protein>
<dbReference type="SUPFAM" id="SSF110296">
    <property type="entry name" value="Oligoxyloglucan reducing end-specific cellobiohydrolase"/>
    <property type="match status" value="1"/>
</dbReference>
<dbReference type="RefSeq" id="WP_342854918.1">
    <property type="nucleotide sequence ID" value="NZ_JBBMRA010000017.1"/>
</dbReference>
<dbReference type="Pfam" id="PF14870">
    <property type="entry name" value="PSII_BNR"/>
    <property type="match status" value="1"/>
</dbReference>
<name>A0ABU9TV98_9GAMM</name>
<keyword evidence="2" id="KW-0604">Photosystem II</keyword>
<dbReference type="PANTHER" id="PTHR47199">
    <property type="entry name" value="PHOTOSYSTEM II STABILITY/ASSEMBLY FACTOR HCF136, CHLOROPLASTIC"/>
    <property type="match status" value="1"/>
</dbReference>
<gene>
    <name evidence="4" type="ORF">WNY58_14755</name>
</gene>
<sequence length="341" mass="36782">MTSITKKRYVDNLNVYKSSRPALATLETVGLGLIISLSLAGCEAPLNLEGVEAEKQKQVRRTDQLQGIAANATTLVVVGSDGIVLTSPVHELYWSRHQLDGAPALIDVAACPDQSFVALSIDKTTWFSSDNGSTWQPKPLSTHEDVLDLTCAPDNSVWVVGSFSTVLNSTDKGESWNEATLNEDVMLTGIQFVDQDTVFISGEFGLVSRSDDAGMSWNMPEMIPNDFYTHAAYFTSATEGWVGGLSGQILYTEDGGASWHKQLTPTESPIYGFYSNAETLFAFGDHSTLLRFNGQDWAAVNSHGRPVYLRDAVQLPSGELLLAGGSGSLFPLAIQSTSSGK</sequence>
<keyword evidence="5" id="KW-1185">Reference proteome</keyword>
<dbReference type="InterPro" id="IPR028203">
    <property type="entry name" value="PSII_CF48-like_dom"/>
</dbReference>
<dbReference type="PANTHER" id="PTHR47199:SF2">
    <property type="entry name" value="PHOTOSYSTEM II STABILITY_ASSEMBLY FACTOR HCF136, CHLOROPLASTIC"/>
    <property type="match status" value="1"/>
</dbReference>
<evidence type="ECO:0000313" key="5">
    <source>
        <dbReference type="Proteomes" id="UP001449225"/>
    </source>
</evidence>
<accession>A0ABU9TV98</accession>
<dbReference type="Gene3D" id="2.130.10.10">
    <property type="entry name" value="YVTN repeat-like/Quinoprotein amine dehydrogenase"/>
    <property type="match status" value="1"/>
</dbReference>